<accession>A0A0C2NI53</accession>
<dbReference type="AlphaFoldDB" id="A0A0C2NI53"/>
<protein>
    <submittedName>
        <fullName evidence="1">Uncharacterized protein</fullName>
    </submittedName>
</protein>
<evidence type="ECO:0000313" key="2">
    <source>
        <dbReference type="Proteomes" id="UP000031668"/>
    </source>
</evidence>
<dbReference type="Proteomes" id="UP000031668">
    <property type="component" value="Unassembled WGS sequence"/>
</dbReference>
<name>A0A0C2NI53_THEKT</name>
<dbReference type="OrthoDB" id="10067596at2759"/>
<comment type="caution">
    <text evidence="1">The sequence shown here is derived from an EMBL/GenBank/DDBJ whole genome shotgun (WGS) entry which is preliminary data.</text>
</comment>
<sequence length="182" mass="20735">MSKTLNYSKMIIAPSFLHPLDVGSAFDELSEGRQDNLLNIYPYWEDNNFGRFRRNHCNNSSFISQGTAIEDMWVISLYNPFKSSVESKDSNIYTLDDHIGRKYDLTKKTTNRILSGITSSHANRKSKYNQLSIRLTANFSTCLGNVLKSYLCGCSKIGFFDLLNNPFKQLNKSGHTNQKLLA</sequence>
<dbReference type="EMBL" id="JWZT01000708">
    <property type="protein sequence ID" value="KII73682.1"/>
    <property type="molecule type" value="Genomic_DNA"/>
</dbReference>
<proteinExistence type="predicted"/>
<reference evidence="1 2" key="1">
    <citation type="journal article" date="2014" name="Genome Biol. Evol.">
        <title>The genome of the myxosporean Thelohanellus kitauei shows adaptations to nutrient acquisition within its fish host.</title>
        <authorList>
            <person name="Yang Y."/>
            <person name="Xiong J."/>
            <person name="Zhou Z."/>
            <person name="Huo F."/>
            <person name="Miao W."/>
            <person name="Ran C."/>
            <person name="Liu Y."/>
            <person name="Zhang J."/>
            <person name="Feng J."/>
            <person name="Wang M."/>
            <person name="Wang M."/>
            <person name="Wang L."/>
            <person name="Yao B."/>
        </authorList>
    </citation>
    <scope>NUCLEOTIDE SEQUENCE [LARGE SCALE GENOMIC DNA]</scope>
    <source>
        <strain evidence="1">Wuqing</strain>
    </source>
</reference>
<organism evidence="1 2">
    <name type="scientific">Thelohanellus kitauei</name>
    <name type="common">Myxosporean</name>
    <dbReference type="NCBI Taxonomy" id="669202"/>
    <lineage>
        <taxon>Eukaryota</taxon>
        <taxon>Metazoa</taxon>
        <taxon>Cnidaria</taxon>
        <taxon>Myxozoa</taxon>
        <taxon>Myxosporea</taxon>
        <taxon>Bivalvulida</taxon>
        <taxon>Platysporina</taxon>
        <taxon>Myxobolidae</taxon>
        <taxon>Thelohanellus</taxon>
    </lineage>
</organism>
<gene>
    <name evidence="1" type="ORF">RF11_15099</name>
</gene>
<keyword evidence="2" id="KW-1185">Reference proteome</keyword>
<evidence type="ECO:0000313" key="1">
    <source>
        <dbReference type="EMBL" id="KII73682.1"/>
    </source>
</evidence>